<dbReference type="PROSITE" id="PS00678">
    <property type="entry name" value="WD_REPEATS_1"/>
    <property type="match status" value="2"/>
</dbReference>
<comment type="similarity">
    <text evidence="4">Belongs to the WD repeat CIA1 family.</text>
</comment>
<dbReference type="InterPro" id="IPR036322">
    <property type="entry name" value="WD40_repeat_dom_sf"/>
</dbReference>
<evidence type="ECO:0000256" key="1">
    <source>
        <dbReference type="ARBA" id="ARBA00022574"/>
    </source>
</evidence>
<dbReference type="RefSeq" id="XP_018015143.1">
    <property type="nucleotide sequence ID" value="XM_018159654.2"/>
</dbReference>
<dbReference type="InterPro" id="IPR001680">
    <property type="entry name" value="WD40_rpt"/>
</dbReference>
<keyword evidence="2" id="KW-0677">Repeat</keyword>
<reference evidence="7 8" key="1">
    <citation type="submission" date="2025-04" db="UniProtKB">
        <authorList>
            <consortium name="RefSeq"/>
        </authorList>
    </citation>
    <scope>IDENTIFICATION</scope>
</reference>
<evidence type="ECO:0000256" key="4">
    <source>
        <dbReference type="HAMAP-Rule" id="MF_03037"/>
    </source>
</evidence>
<dbReference type="Proteomes" id="UP000694843">
    <property type="component" value="Unplaced"/>
</dbReference>
<dbReference type="PROSITE" id="PS50294">
    <property type="entry name" value="WD_REPEATS_REGION"/>
    <property type="match status" value="6"/>
</dbReference>
<feature type="repeat" description="WD" evidence="5">
    <location>
        <begin position="142"/>
        <end position="173"/>
    </location>
</feature>
<evidence type="ECO:0000313" key="9">
    <source>
        <dbReference type="RefSeq" id="XP_018015145.1"/>
    </source>
</evidence>
<dbReference type="PRINTS" id="PR00320">
    <property type="entry name" value="GPROTEINBRPT"/>
</dbReference>
<evidence type="ECO:0000313" key="7">
    <source>
        <dbReference type="RefSeq" id="XP_018015143.1"/>
    </source>
</evidence>
<dbReference type="RefSeq" id="XP_018015144.1">
    <property type="nucleotide sequence ID" value="XM_018159655.2"/>
</dbReference>
<keyword evidence="1 5" id="KW-0853">WD repeat</keyword>
<feature type="repeat" description="WD" evidence="5">
    <location>
        <begin position="97"/>
        <end position="131"/>
    </location>
</feature>
<dbReference type="CDD" id="cd00200">
    <property type="entry name" value="WD40"/>
    <property type="match status" value="1"/>
</dbReference>
<dbReference type="Pfam" id="PF00400">
    <property type="entry name" value="WD40"/>
    <property type="match status" value="7"/>
</dbReference>
<dbReference type="RefSeq" id="XP_018015145.1">
    <property type="nucleotide sequence ID" value="XM_018159656.2"/>
</dbReference>
<feature type="repeat" description="WD" evidence="5">
    <location>
        <begin position="290"/>
        <end position="324"/>
    </location>
</feature>
<dbReference type="SMART" id="SM00320">
    <property type="entry name" value="WD40"/>
    <property type="match status" value="7"/>
</dbReference>
<dbReference type="InterPro" id="IPR015943">
    <property type="entry name" value="WD40/YVTN_repeat-like_dom_sf"/>
</dbReference>
<protein>
    <recommendedName>
        <fullName evidence="4">Probable cytosolic iron-sulfur protein assembly protein Ciao1</fullName>
    </recommendedName>
</protein>
<organism evidence="6 8">
    <name type="scientific">Hyalella azteca</name>
    <name type="common">Amphipod</name>
    <dbReference type="NCBI Taxonomy" id="294128"/>
    <lineage>
        <taxon>Eukaryota</taxon>
        <taxon>Metazoa</taxon>
        <taxon>Ecdysozoa</taxon>
        <taxon>Arthropoda</taxon>
        <taxon>Crustacea</taxon>
        <taxon>Multicrustacea</taxon>
        <taxon>Malacostraca</taxon>
        <taxon>Eumalacostraca</taxon>
        <taxon>Peracarida</taxon>
        <taxon>Amphipoda</taxon>
        <taxon>Senticaudata</taxon>
        <taxon>Talitrida</taxon>
        <taxon>Talitroidea</taxon>
        <taxon>Hyalellidae</taxon>
        <taxon>Hyalella</taxon>
    </lineage>
</organism>
<dbReference type="PANTHER" id="PTHR19920:SF0">
    <property type="entry name" value="CYTOSOLIC IRON-SULFUR PROTEIN ASSEMBLY PROTEIN CIAO1-RELATED"/>
    <property type="match status" value="1"/>
</dbReference>
<evidence type="ECO:0000313" key="6">
    <source>
        <dbReference type="Proteomes" id="UP000694843"/>
    </source>
</evidence>
<dbReference type="InterPro" id="IPR019775">
    <property type="entry name" value="WD40_repeat_CS"/>
</dbReference>
<keyword evidence="6" id="KW-1185">Reference proteome</keyword>
<dbReference type="PANTHER" id="PTHR19920">
    <property type="entry name" value="WD40 PROTEIN CIAO1"/>
    <property type="match status" value="1"/>
</dbReference>
<name>A0A8B7NN82_HYAAZ</name>
<dbReference type="FunFam" id="2.130.10.10:FF:000136">
    <property type="entry name" value="Probable cytosolic iron-sulfur protein assembly protein CIAO1"/>
    <property type="match status" value="1"/>
</dbReference>
<accession>A0A8B7NN82</accession>
<dbReference type="Gene3D" id="2.130.10.10">
    <property type="entry name" value="YVTN repeat-like/Quinoprotein amine dehydrogenase"/>
    <property type="match status" value="1"/>
</dbReference>
<dbReference type="PROSITE" id="PS51257">
    <property type="entry name" value="PROKAR_LIPOPROTEIN"/>
    <property type="match status" value="1"/>
</dbReference>
<dbReference type="HAMAP" id="MF_03037">
    <property type="entry name" value="ciao1"/>
    <property type="match status" value="1"/>
</dbReference>
<feature type="repeat" description="WD" evidence="5">
    <location>
        <begin position="53"/>
        <end position="94"/>
    </location>
</feature>
<evidence type="ECO:0000313" key="8">
    <source>
        <dbReference type="RefSeq" id="XP_018015144.1"/>
    </source>
</evidence>
<evidence type="ECO:0000256" key="5">
    <source>
        <dbReference type="PROSITE-ProRule" id="PRU00221"/>
    </source>
</evidence>
<dbReference type="SUPFAM" id="SSF50978">
    <property type="entry name" value="WD40 repeat-like"/>
    <property type="match status" value="1"/>
</dbReference>
<comment type="function">
    <text evidence="4">Essential component of the cytosolic iron-sulfur (Fe/S) protein assembly machinery. Required for the maturation of extramitochondrial Fe/S proteins.</text>
</comment>
<sequence length="328" mass="35925">MAKLLATLEGHKDRVWCVSWNPQGNILASCSSDRSIRLYSKENDTWVCKITLSEAHSRTVRCIAWSPTGKSFASSSFDSTVNIWDGQDGEFETVATLEGHENEVKCVAWSASGSLLATCSRDKSVWVWEVEGDDEFECISVLPAHSQDVKRVVFHPESNILASCSYDNSMKIYREDGDDWIVSCTLTGHSSTVWCAAFNASGDRLISGSGDKTLRLWQRYEPGNAEGVVTENGEATWKCVCVLSGAHDGAVYDVAWCPLTGAIASACADDCIRIFTVVEGEAPSLELVTRMAHDEDVNSVAWHPSARGLLASASDDNTVRIWDLLDLL</sequence>
<dbReference type="OrthoDB" id="284782at2759"/>
<gene>
    <name evidence="7 8 9" type="primary">LOC108672041</name>
    <name evidence="4" type="synonym">Ciao1</name>
</gene>
<feature type="repeat" description="WD" evidence="5">
    <location>
        <begin position="8"/>
        <end position="40"/>
    </location>
</feature>
<dbReference type="PROSITE" id="PS50082">
    <property type="entry name" value="WD_REPEATS_2"/>
    <property type="match status" value="6"/>
</dbReference>
<evidence type="ECO:0000256" key="2">
    <source>
        <dbReference type="ARBA" id="ARBA00022737"/>
    </source>
</evidence>
<dbReference type="AlphaFoldDB" id="A0A8B7NN82"/>
<dbReference type="GeneID" id="108672041"/>
<comment type="function">
    <text evidence="3">Key component of the cytosolic iron-sulfur protein assembly (CIA) complex, a multiprotein complex that mediates the incorporation of iron-sulfur cluster into extramitochondrial Fe/S proteins. As a CIA complex component, interacts specifically with CIAO2A or CIAO2B and MMS19 to assist different branches of iron-sulfur protein assembly, depending of its interactors. The complex CIAO1:CIAO2B:MMS19 binds to and facilitates the assembly of most cytosolic-nuclear Fe/S proteins. CIAO1:CIAO2A specifically matures ACO1 and stabilizes IREB2. Seems to specifically modulate the transactivation activity of WT1. As part of the mitotic spindle-associated MMXD complex it may play a role in chromosome segregation.</text>
</comment>
<dbReference type="InterPro" id="IPR020472">
    <property type="entry name" value="WD40_PAC1"/>
</dbReference>
<dbReference type="InterPro" id="IPR028608">
    <property type="entry name" value="CIAO1/Cia1"/>
</dbReference>
<dbReference type="KEGG" id="hazt:108672041"/>
<evidence type="ECO:0000256" key="3">
    <source>
        <dbReference type="ARBA" id="ARBA00060126"/>
    </source>
</evidence>
<feature type="repeat" description="WD" evidence="5">
    <location>
        <begin position="186"/>
        <end position="218"/>
    </location>
</feature>
<proteinExistence type="inferred from homology"/>
<dbReference type="CTD" id="9391"/>
<dbReference type="GO" id="GO:0097361">
    <property type="term" value="C:cytosolic [4Fe-4S] assembly targeting complex"/>
    <property type="evidence" value="ECO:0007669"/>
    <property type="project" value="InterPro"/>
</dbReference>
<dbReference type="OMA" id="IREIRWS"/>
<dbReference type="GO" id="GO:0016226">
    <property type="term" value="P:iron-sulfur cluster assembly"/>
    <property type="evidence" value="ECO:0007669"/>
    <property type="project" value="UniProtKB-UniRule"/>
</dbReference>